<feature type="compositionally biased region" description="Gly residues" evidence="2">
    <location>
        <begin position="976"/>
        <end position="988"/>
    </location>
</feature>
<organism evidence="4 5">
    <name type="scientific">Maribacter vaceletii</name>
    <dbReference type="NCBI Taxonomy" id="1206816"/>
    <lineage>
        <taxon>Bacteria</taxon>
        <taxon>Pseudomonadati</taxon>
        <taxon>Bacteroidota</taxon>
        <taxon>Flavobacteriia</taxon>
        <taxon>Flavobacteriales</taxon>
        <taxon>Flavobacteriaceae</taxon>
        <taxon>Maribacter</taxon>
    </lineage>
</organism>
<keyword evidence="3" id="KW-1133">Transmembrane helix</keyword>
<keyword evidence="5" id="KW-1185">Reference proteome</keyword>
<evidence type="ECO:0000256" key="1">
    <source>
        <dbReference type="SAM" id="Coils"/>
    </source>
</evidence>
<feature type="region of interest" description="Disordered" evidence="2">
    <location>
        <begin position="907"/>
        <end position="993"/>
    </location>
</feature>
<feature type="transmembrane region" description="Helical" evidence="3">
    <location>
        <begin position="35"/>
        <end position="61"/>
    </location>
</feature>
<dbReference type="RefSeq" id="WP_245987137.1">
    <property type="nucleotide sequence ID" value="NZ_RBIQ01000007.1"/>
</dbReference>
<evidence type="ECO:0000313" key="4">
    <source>
        <dbReference type="EMBL" id="RKR14806.1"/>
    </source>
</evidence>
<keyword evidence="3" id="KW-0472">Membrane</keyword>
<feature type="compositionally biased region" description="Low complexity" evidence="2">
    <location>
        <begin position="742"/>
        <end position="756"/>
    </location>
</feature>
<accession>A0A495EDC3</accession>
<feature type="compositionally biased region" description="Gly residues" evidence="2">
    <location>
        <begin position="917"/>
        <end position="934"/>
    </location>
</feature>
<gene>
    <name evidence="4" type="ORF">CLV91_0885</name>
</gene>
<proteinExistence type="predicted"/>
<name>A0A495EDC3_9FLAO</name>
<keyword evidence="3" id="KW-0812">Transmembrane</keyword>
<feature type="compositionally biased region" description="Basic and acidic residues" evidence="2">
    <location>
        <begin position="935"/>
        <end position="944"/>
    </location>
</feature>
<keyword evidence="1" id="KW-0175">Coiled coil</keyword>
<feature type="transmembrane region" description="Helical" evidence="3">
    <location>
        <begin position="131"/>
        <end position="151"/>
    </location>
</feature>
<feature type="compositionally biased region" description="Basic and acidic residues" evidence="2">
    <location>
        <begin position="673"/>
        <end position="693"/>
    </location>
</feature>
<feature type="compositionally biased region" description="Basic and acidic residues" evidence="2">
    <location>
        <begin position="715"/>
        <end position="724"/>
    </location>
</feature>
<evidence type="ECO:0000313" key="5">
    <source>
        <dbReference type="Proteomes" id="UP000269412"/>
    </source>
</evidence>
<dbReference type="Proteomes" id="UP000269412">
    <property type="component" value="Unassembled WGS sequence"/>
</dbReference>
<comment type="caution">
    <text evidence="4">The sequence shown here is derived from an EMBL/GenBank/DDBJ whole genome shotgun (WGS) entry which is preliminary data.</text>
</comment>
<protein>
    <submittedName>
        <fullName evidence="4">Uncharacterized protein</fullName>
    </submittedName>
</protein>
<feature type="region of interest" description="Disordered" evidence="2">
    <location>
        <begin position="673"/>
        <end position="756"/>
    </location>
</feature>
<feature type="coiled-coil region" evidence="1">
    <location>
        <begin position="465"/>
        <end position="519"/>
    </location>
</feature>
<evidence type="ECO:0000256" key="3">
    <source>
        <dbReference type="SAM" id="Phobius"/>
    </source>
</evidence>
<feature type="transmembrane region" description="Helical" evidence="3">
    <location>
        <begin position="7"/>
        <end position="29"/>
    </location>
</feature>
<reference evidence="4 5" key="1">
    <citation type="submission" date="2018-10" db="EMBL/GenBank/DDBJ databases">
        <title>Genomic Encyclopedia of Archaeal and Bacterial Type Strains, Phase II (KMG-II): from individual species to whole genera.</title>
        <authorList>
            <person name="Goeker M."/>
        </authorList>
    </citation>
    <scope>NUCLEOTIDE SEQUENCE [LARGE SCALE GENOMIC DNA]</scope>
    <source>
        <strain evidence="4 5">DSM 25230</strain>
    </source>
</reference>
<dbReference type="EMBL" id="RBIQ01000007">
    <property type="protein sequence ID" value="RKR14806.1"/>
    <property type="molecule type" value="Genomic_DNA"/>
</dbReference>
<evidence type="ECO:0000256" key="2">
    <source>
        <dbReference type="SAM" id="MobiDB-lite"/>
    </source>
</evidence>
<sequence>MLIKGALLFIAFGFLFLIAVLGVEYFLWLNSTGRLLLFLLGIGIITYLLIKYICIPLFYLFKLKKGLSNKDASVLIGKHFPEVGDKLYNLLDLEEDPNKSELLVASIEQRSKNLQPIPFVNAVTFKDGFKYIKYAVIPLVIILVIDLTGNLKSYFDSYKRVVNYDLAYEPPAPFSFHLLSTNLTVLENQDFTIKVNVVGKIRPDEVYIVVDGKEMLLQENNGEYEYTLNAPLVSNTFYFTGNEVTSKAYSLIALKTPGIEKFKMILDYPNYTGLSNEIIESTGNASFPEGTKVSWNIIGKNTDAIHMNTKDSTYIFNKNENKHTLSERIYKDTKYSLTTSNKNIADFEKLIYTFKVVKDASPTITVNRIKDSLNPNISYFVGNATDDYKLKELKVVCYEKSQQNTSQSVVLEEFNTNYSQFYYTFPSGFSLEKGKEYSLYFEVTDNDALHNGKTTKSEVFNFGLLEDNELKNKELESQKSLINNLDKSLENAKEQKQSLKEINNNHKEKENLNYNEKRNIQDFLEKQQEQESLMQKFSKELKENLNKQDKDSEKNKLLQERLERQELQAKKNQKLLEDLKKVANKINKEDLSKKLEDIAKKQKNSERNLEQLLELTKRYYVTEKLNQLSKDLKDLSEKQEKLSNNNNEEKALEEQLKLNKEFQEISKDLEELQKDNQDLKKPLDLETNPEKQDAITNDQQDAKVSLEQKNQQASKEGKDKESKKASSKQKSAAQKMKELSEAMEQSSSASSDSSSVAEDAEMLRQILDNLITFSFKQEALYKKMNIQDADANVFGNNIKEQQQLRLLFEHVDDSLFALSLRREELSEFVNEQITEVYYNVDKALENVADGRLYQGASNQKYVITAANSLSDFLVNILDNMQQSMQMGKGEGDSQQGFQLPDIIKSQGDLKKKMDGSGKPGQGNPGGKSGQGKSGSDGEKGKEGSKPGSENGSTSNNGKNGTEGKNGKGNKGKNGEGEGGQGEGNGSSSGDGLNESELKEIYEIYKSQQTIRRALEEQLSNMINEGDRELGKKLIQQMQDFENDLLENGITKRTTTKSIVIQYELLKLENAALKKGKKSERESNSNKNTFVNPILTKPSLLEDYHNETEILNKQSLPLRHIFKNRVKLYFKSND</sequence>
<dbReference type="AlphaFoldDB" id="A0A495EDC3"/>
<feature type="compositionally biased region" description="Low complexity" evidence="2">
    <location>
        <begin position="945"/>
        <end position="959"/>
    </location>
</feature>